<dbReference type="InterPro" id="IPR004316">
    <property type="entry name" value="SWEET_rpt"/>
</dbReference>
<keyword evidence="3 10" id="KW-0813">Transport</keyword>
<sequence>MALDIHDHSFSFAFGLLGNILSFLVYLAPLPTFYRIFKKKSTEGFQSIPYSVALFSAMLLLYYAFLKKHDASMLITINTIGCCIESIYLFLYMIYATKTARVYTTKLLIFFNIGALGLIILVTLASFHGRLRVTIVGWICAIFSVCVFAAPLSIIRSVIKTKSVEYMPLPLSFFLTLCAVTWFLYGYSLRDFYIATPNILGFSFGVTQMILYVLYRGGTKEAMLPKSSSKLELEQFPNAVVRQSTVNQTQEAAMNYGVGGTISSNSQIVPTQLNV</sequence>
<feature type="transmembrane region" description="Helical" evidence="10">
    <location>
        <begin position="107"/>
        <end position="129"/>
    </location>
</feature>
<dbReference type="GO" id="GO:0051119">
    <property type="term" value="F:sugar transmembrane transporter activity"/>
    <property type="evidence" value="ECO:0007669"/>
    <property type="project" value="InterPro"/>
</dbReference>
<keyword evidence="9 10" id="KW-0472">Membrane</keyword>
<feature type="transmembrane region" description="Helical" evidence="10">
    <location>
        <begin position="192"/>
        <end position="215"/>
    </location>
</feature>
<dbReference type="Gene3D" id="1.20.1280.290">
    <property type="match status" value="2"/>
</dbReference>
<comment type="similarity">
    <text evidence="2 10">Belongs to the SWEET sugar transporter family.</text>
</comment>
<evidence type="ECO:0000256" key="1">
    <source>
        <dbReference type="ARBA" id="ARBA00004651"/>
    </source>
</evidence>
<feature type="transmembrane region" description="Helical" evidence="10">
    <location>
        <begin position="12"/>
        <end position="36"/>
    </location>
</feature>
<dbReference type="FunFam" id="1.20.1280.290:FF:000001">
    <property type="entry name" value="Bidirectional sugar transporter SWEET"/>
    <property type="match status" value="1"/>
</dbReference>
<evidence type="ECO:0000256" key="8">
    <source>
        <dbReference type="ARBA" id="ARBA00022989"/>
    </source>
</evidence>
<dbReference type="OrthoDB" id="409725at2759"/>
<gene>
    <name evidence="11" type="ORF">HRI_003779000</name>
</gene>
<evidence type="ECO:0000256" key="9">
    <source>
        <dbReference type="ARBA" id="ARBA00023136"/>
    </source>
</evidence>
<dbReference type="AlphaFoldDB" id="A0A9W7IR12"/>
<feature type="transmembrane region" description="Helical" evidence="10">
    <location>
        <begin position="71"/>
        <end position="95"/>
    </location>
</feature>
<comment type="caution">
    <text evidence="11">The sequence shown here is derived from an EMBL/GenBank/DDBJ whole genome shotgun (WGS) entry which is preliminary data.</text>
</comment>
<dbReference type="PANTHER" id="PTHR10791:SF157">
    <property type="entry name" value="BIDIRECTIONAL SUGAR TRANSPORTER SWEET"/>
    <property type="match status" value="1"/>
</dbReference>
<feature type="transmembrane region" description="Helical" evidence="10">
    <location>
        <begin position="48"/>
        <end position="65"/>
    </location>
</feature>
<evidence type="ECO:0000256" key="6">
    <source>
        <dbReference type="ARBA" id="ARBA00022692"/>
    </source>
</evidence>
<keyword evidence="7" id="KW-0677">Repeat</keyword>
<dbReference type="FunFam" id="1.20.1280.290:FF:000003">
    <property type="entry name" value="Bidirectional sugar transporter SWEET"/>
    <property type="match status" value="1"/>
</dbReference>
<dbReference type="PANTHER" id="PTHR10791">
    <property type="entry name" value="RAG1-ACTIVATING PROTEIN 1"/>
    <property type="match status" value="1"/>
</dbReference>
<dbReference type="EMBL" id="BSYR01000035">
    <property type="protein sequence ID" value="GMJ01098.1"/>
    <property type="molecule type" value="Genomic_DNA"/>
</dbReference>
<dbReference type="GO" id="GO:0008515">
    <property type="term" value="F:sucrose transmembrane transporter activity"/>
    <property type="evidence" value="ECO:0007669"/>
    <property type="project" value="UniProtKB-ARBA"/>
</dbReference>
<dbReference type="GO" id="GO:0005886">
    <property type="term" value="C:plasma membrane"/>
    <property type="evidence" value="ECO:0007669"/>
    <property type="project" value="UniProtKB-SubCell"/>
</dbReference>
<proteinExistence type="inferred from homology"/>
<evidence type="ECO:0000256" key="4">
    <source>
        <dbReference type="ARBA" id="ARBA00022475"/>
    </source>
</evidence>
<reference evidence="11" key="1">
    <citation type="submission" date="2023-05" db="EMBL/GenBank/DDBJ databases">
        <title>Genome and transcriptome analyses reveal genes involved in the formation of fine ridges on petal epidermal cells in Hibiscus trionum.</title>
        <authorList>
            <person name="Koshimizu S."/>
            <person name="Masuda S."/>
            <person name="Ishii T."/>
            <person name="Shirasu K."/>
            <person name="Hoshino A."/>
            <person name="Arita M."/>
        </authorList>
    </citation>
    <scope>NUCLEOTIDE SEQUENCE</scope>
    <source>
        <strain evidence="11">Hamamatsu line</strain>
    </source>
</reference>
<keyword evidence="8 10" id="KW-1133">Transmembrane helix</keyword>
<organism evidence="11 12">
    <name type="scientific">Hibiscus trionum</name>
    <name type="common">Flower of an hour</name>
    <dbReference type="NCBI Taxonomy" id="183268"/>
    <lineage>
        <taxon>Eukaryota</taxon>
        <taxon>Viridiplantae</taxon>
        <taxon>Streptophyta</taxon>
        <taxon>Embryophyta</taxon>
        <taxon>Tracheophyta</taxon>
        <taxon>Spermatophyta</taxon>
        <taxon>Magnoliopsida</taxon>
        <taxon>eudicotyledons</taxon>
        <taxon>Gunneridae</taxon>
        <taxon>Pentapetalae</taxon>
        <taxon>rosids</taxon>
        <taxon>malvids</taxon>
        <taxon>Malvales</taxon>
        <taxon>Malvaceae</taxon>
        <taxon>Malvoideae</taxon>
        <taxon>Hibiscus</taxon>
    </lineage>
</organism>
<comment type="function">
    <text evidence="10">Mediates both low-affinity uptake and efflux of sugar across the membrane.</text>
</comment>
<comment type="subcellular location">
    <subcellularLocation>
        <location evidence="1 10">Cell membrane</location>
        <topology evidence="1 10">Multi-pass membrane protein</topology>
    </subcellularLocation>
</comment>
<accession>A0A9W7IR12</accession>
<feature type="transmembrane region" description="Helical" evidence="10">
    <location>
        <begin position="135"/>
        <end position="155"/>
    </location>
</feature>
<dbReference type="Pfam" id="PF03083">
    <property type="entry name" value="MtN3_slv"/>
    <property type="match status" value="2"/>
</dbReference>
<keyword evidence="4" id="KW-1003">Cell membrane</keyword>
<evidence type="ECO:0000256" key="3">
    <source>
        <dbReference type="ARBA" id="ARBA00022448"/>
    </source>
</evidence>
<evidence type="ECO:0000256" key="5">
    <source>
        <dbReference type="ARBA" id="ARBA00022597"/>
    </source>
</evidence>
<protein>
    <recommendedName>
        <fullName evidence="10">Bidirectional sugar transporter SWEET</fullName>
    </recommendedName>
</protein>
<keyword evidence="12" id="KW-1185">Reference proteome</keyword>
<evidence type="ECO:0000256" key="2">
    <source>
        <dbReference type="ARBA" id="ARBA00007809"/>
    </source>
</evidence>
<evidence type="ECO:0000256" key="10">
    <source>
        <dbReference type="RuleBase" id="RU910715"/>
    </source>
</evidence>
<keyword evidence="6 10" id="KW-0812">Transmembrane</keyword>
<dbReference type="Proteomes" id="UP001165190">
    <property type="component" value="Unassembled WGS sequence"/>
</dbReference>
<evidence type="ECO:0000256" key="7">
    <source>
        <dbReference type="ARBA" id="ARBA00022737"/>
    </source>
</evidence>
<feature type="transmembrane region" description="Helical" evidence="10">
    <location>
        <begin position="167"/>
        <end position="186"/>
    </location>
</feature>
<keyword evidence="5 10" id="KW-0762">Sugar transport</keyword>
<name>A0A9W7IR12_HIBTR</name>
<dbReference type="InterPro" id="IPR047664">
    <property type="entry name" value="SWEET"/>
</dbReference>
<evidence type="ECO:0000313" key="12">
    <source>
        <dbReference type="Proteomes" id="UP001165190"/>
    </source>
</evidence>
<evidence type="ECO:0000313" key="11">
    <source>
        <dbReference type="EMBL" id="GMJ01098.1"/>
    </source>
</evidence>